<feature type="transmembrane region" description="Helical" evidence="8">
    <location>
        <begin position="68"/>
        <end position="91"/>
    </location>
</feature>
<dbReference type="PANTHER" id="PTHR30443">
    <property type="entry name" value="INNER MEMBRANE PROTEIN"/>
    <property type="match status" value="1"/>
</dbReference>
<evidence type="ECO:0000256" key="6">
    <source>
        <dbReference type="ARBA" id="ARBA00023136"/>
    </source>
</evidence>
<dbReference type="InterPro" id="IPR040423">
    <property type="entry name" value="PEA_transferase"/>
</dbReference>
<feature type="transmembrane region" description="Helical" evidence="8">
    <location>
        <begin position="44"/>
        <end position="61"/>
    </location>
</feature>
<dbReference type="PANTHER" id="PTHR30443:SF2">
    <property type="entry name" value="PHOSPHOETHANOLAMINE TRANSFERASE EPTC"/>
    <property type="match status" value="1"/>
</dbReference>
<reference evidence="10 11" key="1">
    <citation type="submission" date="2024-08" db="EMBL/GenBank/DDBJ databases">
        <authorList>
            <person name="Lu H."/>
        </authorList>
    </citation>
    <scope>NUCLEOTIDE SEQUENCE [LARGE SCALE GENOMIC DNA]</scope>
    <source>
        <strain evidence="10 11">LYH14W</strain>
    </source>
</reference>
<evidence type="ECO:0000256" key="5">
    <source>
        <dbReference type="ARBA" id="ARBA00022989"/>
    </source>
</evidence>
<keyword evidence="5 8" id="KW-1133">Transmembrane helix</keyword>
<evidence type="ECO:0000256" key="4">
    <source>
        <dbReference type="ARBA" id="ARBA00022692"/>
    </source>
</evidence>
<dbReference type="GO" id="GO:0016740">
    <property type="term" value="F:transferase activity"/>
    <property type="evidence" value="ECO:0007669"/>
    <property type="project" value="UniProtKB-KW"/>
</dbReference>
<name>A0ABW7F3H9_9BURK</name>
<gene>
    <name evidence="10" type="ORF">ACG00Y_09745</name>
</gene>
<evidence type="ECO:0000256" key="8">
    <source>
        <dbReference type="SAM" id="Phobius"/>
    </source>
</evidence>
<dbReference type="InterPro" id="IPR017850">
    <property type="entry name" value="Alkaline_phosphatase_core_sf"/>
</dbReference>
<comment type="subcellular location">
    <subcellularLocation>
        <location evidence="1">Cell membrane</location>
        <topology evidence="1">Multi-pass membrane protein</topology>
    </subcellularLocation>
</comment>
<keyword evidence="3 10" id="KW-0808">Transferase</keyword>
<protein>
    <submittedName>
        <fullName evidence="10">Phosphoethanolamine transferase</fullName>
    </submittedName>
</protein>
<dbReference type="InterPro" id="IPR000917">
    <property type="entry name" value="Sulfatase_N"/>
</dbReference>
<accession>A0ABW7F3H9</accession>
<evidence type="ECO:0000313" key="11">
    <source>
        <dbReference type="Proteomes" id="UP001606210"/>
    </source>
</evidence>
<dbReference type="Proteomes" id="UP001606210">
    <property type="component" value="Unassembled WGS sequence"/>
</dbReference>
<feature type="domain" description="Sulfatase N-terminal" evidence="9">
    <location>
        <begin position="226"/>
        <end position="503"/>
    </location>
</feature>
<dbReference type="InterPro" id="IPR058130">
    <property type="entry name" value="PEA_transf_C"/>
</dbReference>
<dbReference type="EMBL" id="JBIGHV010000003">
    <property type="protein sequence ID" value="MFG6430195.1"/>
    <property type="molecule type" value="Genomic_DNA"/>
</dbReference>
<dbReference type="SUPFAM" id="SSF53649">
    <property type="entry name" value="Alkaline phosphatase-like"/>
    <property type="match status" value="1"/>
</dbReference>
<organism evidence="10 11">
    <name type="scientific">Pelomonas parva</name>
    <dbReference type="NCBI Taxonomy" id="3299032"/>
    <lineage>
        <taxon>Bacteria</taxon>
        <taxon>Pseudomonadati</taxon>
        <taxon>Pseudomonadota</taxon>
        <taxon>Betaproteobacteria</taxon>
        <taxon>Burkholderiales</taxon>
        <taxon>Sphaerotilaceae</taxon>
        <taxon>Roseateles</taxon>
    </lineage>
</organism>
<feature type="region of interest" description="Disordered" evidence="7">
    <location>
        <begin position="515"/>
        <end position="542"/>
    </location>
</feature>
<feature type="transmembrane region" description="Helical" evidence="8">
    <location>
        <begin position="111"/>
        <end position="129"/>
    </location>
</feature>
<dbReference type="Gene3D" id="3.40.720.10">
    <property type="entry name" value="Alkaline Phosphatase, subunit A"/>
    <property type="match status" value="1"/>
</dbReference>
<keyword evidence="4 8" id="KW-0812">Transmembrane</keyword>
<evidence type="ECO:0000256" key="3">
    <source>
        <dbReference type="ARBA" id="ARBA00022679"/>
    </source>
</evidence>
<comment type="caution">
    <text evidence="10">The sequence shown here is derived from an EMBL/GenBank/DDBJ whole genome shotgun (WGS) entry which is preliminary data.</text>
</comment>
<evidence type="ECO:0000313" key="10">
    <source>
        <dbReference type="EMBL" id="MFG6430195.1"/>
    </source>
</evidence>
<sequence>MPPSQSFQPSLRQRGLAVLLFAMLWSPGLAVALGSDGLDMRERLAVLGLSFWLLAMGPALLGSLRMAFLLWTPAVLLLPPYVYLCLNFGSAPGDALVAAAMKTSPAQSLQVLRGFGGWLVGWAALALAYPLAAWQVDARWHWSPSQRKGWLAMLLGAASASLLLKQAVPQQLSLPAFFERDTVDQVFPLNLVSSVQRVMEQARRAPRTTSLNGRPRPGSADEPLHLVLVIGETVRPDHLGIYGYARDTTPGLSAIRDELLLFRDVASTAHWTDAAVPGIVGRAIDARRQGGLVRTMREAGYHTGWLSNQEISDLFRDAHVADFSDGMYELLLRMDTALLPPFNALLRQAGPRQFIALHMTGSHFPYDEQYDAQARKFRPTLTDVGVSGHPGPRFKAETINSYDNTLVALDSFLMRVITSLRADPQPALLVYTSDHGENLFDDERQRFMHALADPSKADTTVPLFFWANDAYRRRWPAAWAALSAHARAPVSHTDLMPTLLDIARVDADGIAPQESLLSPDWRPRPRRLQQIGGPGWDYDKIR</sequence>
<evidence type="ECO:0000256" key="7">
    <source>
        <dbReference type="SAM" id="MobiDB-lite"/>
    </source>
</evidence>
<keyword evidence="2" id="KW-1003">Cell membrane</keyword>
<evidence type="ECO:0000256" key="2">
    <source>
        <dbReference type="ARBA" id="ARBA00022475"/>
    </source>
</evidence>
<evidence type="ECO:0000259" key="9">
    <source>
        <dbReference type="Pfam" id="PF00884"/>
    </source>
</evidence>
<proteinExistence type="predicted"/>
<evidence type="ECO:0000256" key="1">
    <source>
        <dbReference type="ARBA" id="ARBA00004651"/>
    </source>
</evidence>
<keyword evidence="6 8" id="KW-0472">Membrane</keyword>
<keyword evidence="11" id="KW-1185">Reference proteome</keyword>
<dbReference type="Pfam" id="PF00884">
    <property type="entry name" value="Sulfatase"/>
    <property type="match status" value="1"/>
</dbReference>
<dbReference type="CDD" id="cd16017">
    <property type="entry name" value="LptA"/>
    <property type="match status" value="1"/>
</dbReference>